<dbReference type="EMBL" id="FN554972">
    <property type="protein sequence ID" value="CBH14406.1"/>
    <property type="molecule type" value="Genomic_DNA"/>
</dbReference>
<dbReference type="KEGG" id="tbg:TbgDal_IX4820"/>
<sequence>MGRTAIEAANRGRRYREVEGLIITTKIFVQLLTNINPTPPSRLRVPLYFFVLIYINIYKVIHMHIYIYICITLPASFRGWKVEGGKRQRKTVRTIPLSKKKNTNKRKKERRVKKKNYNKVRERTKCHISPSFISYSPSSFSFFT</sequence>
<keyword evidence="2" id="KW-0472">Membrane</keyword>
<accession>C9ZYA7</accession>
<gene>
    <name evidence="3" type="ORF">TbgDal_IX4820</name>
</gene>
<protein>
    <submittedName>
        <fullName evidence="3">Uncharacterized protein</fullName>
    </submittedName>
</protein>
<dbReference type="AlphaFoldDB" id="C9ZYA7"/>
<dbReference type="RefSeq" id="XP_011776672.1">
    <property type="nucleotide sequence ID" value="XM_011778370.1"/>
</dbReference>
<keyword evidence="2" id="KW-0812">Transmembrane</keyword>
<reference evidence="4" key="1">
    <citation type="journal article" date="2010" name="PLoS Negl. Trop. Dis.">
        <title>The genome sequence of Trypanosoma brucei gambiense, causative agent of chronic human african trypanosomiasis.</title>
        <authorList>
            <person name="Jackson A.P."/>
            <person name="Sanders M."/>
            <person name="Berry A."/>
            <person name="McQuillan J."/>
            <person name="Aslett M.A."/>
            <person name="Quail M.A."/>
            <person name="Chukualim B."/>
            <person name="Capewell P."/>
            <person name="MacLeod A."/>
            <person name="Melville S.E."/>
            <person name="Gibson W."/>
            <person name="Barry J.D."/>
            <person name="Berriman M."/>
            <person name="Hertz-Fowler C."/>
        </authorList>
    </citation>
    <scope>NUCLEOTIDE SEQUENCE [LARGE SCALE GENOMIC DNA]</scope>
    <source>
        <strain evidence="4">MHOM/CI/86/DAL972</strain>
    </source>
</reference>
<evidence type="ECO:0000256" key="2">
    <source>
        <dbReference type="SAM" id="Phobius"/>
    </source>
</evidence>
<feature type="region of interest" description="Disordered" evidence="1">
    <location>
        <begin position="87"/>
        <end position="116"/>
    </location>
</feature>
<proteinExistence type="predicted"/>
<dbReference type="Proteomes" id="UP000002316">
    <property type="component" value="Chromosome 9"/>
</dbReference>
<evidence type="ECO:0000313" key="3">
    <source>
        <dbReference type="EMBL" id="CBH14406.1"/>
    </source>
</evidence>
<evidence type="ECO:0000256" key="1">
    <source>
        <dbReference type="SAM" id="MobiDB-lite"/>
    </source>
</evidence>
<evidence type="ECO:0000313" key="4">
    <source>
        <dbReference type="Proteomes" id="UP000002316"/>
    </source>
</evidence>
<name>C9ZYA7_TRYB9</name>
<keyword evidence="2" id="KW-1133">Transmembrane helix</keyword>
<feature type="transmembrane region" description="Helical" evidence="2">
    <location>
        <begin position="47"/>
        <end position="71"/>
    </location>
</feature>
<dbReference type="GeneID" id="23860500"/>
<organism evidence="3 4">
    <name type="scientific">Trypanosoma brucei gambiense (strain MHOM/CI/86/DAL972)</name>
    <dbReference type="NCBI Taxonomy" id="679716"/>
    <lineage>
        <taxon>Eukaryota</taxon>
        <taxon>Discoba</taxon>
        <taxon>Euglenozoa</taxon>
        <taxon>Kinetoplastea</taxon>
        <taxon>Metakinetoplastina</taxon>
        <taxon>Trypanosomatida</taxon>
        <taxon>Trypanosomatidae</taxon>
        <taxon>Trypanosoma</taxon>
    </lineage>
</organism>